<dbReference type="InterPro" id="IPR036047">
    <property type="entry name" value="F-box-like_dom_sf"/>
</dbReference>
<keyword evidence="4" id="KW-1185">Reference proteome</keyword>
<gene>
    <name evidence="3" type="ORF">MVEN_01226900</name>
</gene>
<sequence>MAHPSPPGAAQLLDLPNELVLLILGHLTSEALLYLSTLCRRLHHLSLPMYFEINRTDDPTQNSKVTMLHGGRDCISALQMALFISSLATLSCSLPHYETIHPLFGHIRRLRALITRLDFVREVTLVLDTPESLCGADGDGAETWALEFGQLLNTILKRGCTSLTLRYGRFFSEAYELRPQRLIGRPVNAFRNAVRHILPDNPSAVPSSDGWEVWDTGANARMVPMELDAEGCSASTLTHFKVESSILLIPPCFSWSLSALRHSPITTLEFAGVTLPAQNMVGRATPNSKPRPRPNVAHPLQSLQPIRSRHFTISVQIIPPQNSHHRLHRIQSAHPVLLPDSAAIPKLPELTDLTAPSTFILHFLRKKSALPRLQALSITPRRLILGFRGVRHIGRSVSDIVRRLEKHALAPVVSLEIHRGHDSDAGMAADLALPPREELMKALRAITRLIIYSERSEDLSGPELGTLARWIARFPALVHVSLRVRGGGGGGARGRMGHTRQRTHHIRAEPERPVARAEW</sequence>
<dbReference type="AlphaFoldDB" id="A0A8H7CW17"/>
<protein>
    <recommendedName>
        <fullName evidence="2">F-box domain-containing protein</fullName>
    </recommendedName>
</protein>
<evidence type="ECO:0000313" key="4">
    <source>
        <dbReference type="Proteomes" id="UP000620124"/>
    </source>
</evidence>
<feature type="compositionally biased region" description="Basic residues" evidence="1">
    <location>
        <begin position="495"/>
        <end position="505"/>
    </location>
</feature>
<evidence type="ECO:0000313" key="3">
    <source>
        <dbReference type="EMBL" id="KAF7352614.1"/>
    </source>
</evidence>
<dbReference type="InterPro" id="IPR001810">
    <property type="entry name" value="F-box_dom"/>
</dbReference>
<feature type="compositionally biased region" description="Basic and acidic residues" evidence="1">
    <location>
        <begin position="506"/>
        <end position="519"/>
    </location>
</feature>
<dbReference type="Proteomes" id="UP000620124">
    <property type="component" value="Unassembled WGS sequence"/>
</dbReference>
<comment type="caution">
    <text evidence="3">The sequence shown here is derived from an EMBL/GenBank/DDBJ whole genome shotgun (WGS) entry which is preliminary data.</text>
</comment>
<feature type="domain" description="F-box" evidence="2">
    <location>
        <begin position="9"/>
        <end position="45"/>
    </location>
</feature>
<dbReference type="PROSITE" id="PS50181">
    <property type="entry name" value="FBOX"/>
    <property type="match status" value="1"/>
</dbReference>
<dbReference type="SUPFAM" id="SSF81383">
    <property type="entry name" value="F-box domain"/>
    <property type="match status" value="1"/>
</dbReference>
<dbReference type="EMBL" id="JACAZI010000009">
    <property type="protein sequence ID" value="KAF7352614.1"/>
    <property type="molecule type" value="Genomic_DNA"/>
</dbReference>
<evidence type="ECO:0000256" key="1">
    <source>
        <dbReference type="SAM" id="MobiDB-lite"/>
    </source>
</evidence>
<dbReference type="Pfam" id="PF00646">
    <property type="entry name" value="F-box"/>
    <property type="match status" value="1"/>
</dbReference>
<feature type="region of interest" description="Disordered" evidence="1">
    <location>
        <begin position="488"/>
        <end position="519"/>
    </location>
</feature>
<evidence type="ECO:0000259" key="2">
    <source>
        <dbReference type="PROSITE" id="PS50181"/>
    </source>
</evidence>
<proteinExistence type="predicted"/>
<dbReference type="OrthoDB" id="3054030at2759"/>
<organism evidence="3 4">
    <name type="scientific">Mycena venus</name>
    <dbReference type="NCBI Taxonomy" id="2733690"/>
    <lineage>
        <taxon>Eukaryota</taxon>
        <taxon>Fungi</taxon>
        <taxon>Dikarya</taxon>
        <taxon>Basidiomycota</taxon>
        <taxon>Agaricomycotina</taxon>
        <taxon>Agaricomycetes</taxon>
        <taxon>Agaricomycetidae</taxon>
        <taxon>Agaricales</taxon>
        <taxon>Marasmiineae</taxon>
        <taxon>Mycenaceae</taxon>
        <taxon>Mycena</taxon>
    </lineage>
</organism>
<accession>A0A8H7CW17</accession>
<reference evidence="3" key="1">
    <citation type="submission" date="2020-05" db="EMBL/GenBank/DDBJ databases">
        <title>Mycena genomes resolve the evolution of fungal bioluminescence.</title>
        <authorList>
            <person name="Tsai I.J."/>
        </authorList>
    </citation>
    <scope>NUCLEOTIDE SEQUENCE</scope>
    <source>
        <strain evidence="3">CCC161011</strain>
    </source>
</reference>
<name>A0A8H7CW17_9AGAR</name>